<gene>
    <name evidence="1" type="ORF">BCR35DRAFT_312990</name>
</gene>
<organism evidence="1 2">
    <name type="scientific">Leucosporidium creatinivorum</name>
    <dbReference type="NCBI Taxonomy" id="106004"/>
    <lineage>
        <taxon>Eukaryota</taxon>
        <taxon>Fungi</taxon>
        <taxon>Dikarya</taxon>
        <taxon>Basidiomycota</taxon>
        <taxon>Pucciniomycotina</taxon>
        <taxon>Microbotryomycetes</taxon>
        <taxon>Leucosporidiales</taxon>
        <taxon>Leucosporidium</taxon>
    </lineage>
</organism>
<sequence>MSLYEQLWGALNLLSAEHGLPPAVRSELEAEGRNLRLEIERVSFLSGSAAVRPRQALKRWLEGFHNRVALVRTQRRAFSWMRRVSGNVADLRSLQMNRHRRTEVVNQYLDHARSLDALIDRHQGKLAPEILAEAHKVLNPSSESLEQLSTACIATHIGYRQKKGQDLLRILIAAERS</sequence>
<dbReference type="Proteomes" id="UP000193467">
    <property type="component" value="Unassembled WGS sequence"/>
</dbReference>
<dbReference type="InParanoid" id="A0A1Y2FW28"/>
<dbReference type="AlphaFoldDB" id="A0A1Y2FW28"/>
<protein>
    <submittedName>
        <fullName evidence="1">Uncharacterized protein</fullName>
    </submittedName>
</protein>
<dbReference type="EMBL" id="MCGR01000011">
    <property type="protein sequence ID" value="ORY88235.1"/>
    <property type="molecule type" value="Genomic_DNA"/>
</dbReference>
<proteinExistence type="predicted"/>
<name>A0A1Y2FW28_9BASI</name>
<evidence type="ECO:0000313" key="2">
    <source>
        <dbReference type="Proteomes" id="UP000193467"/>
    </source>
</evidence>
<reference evidence="1 2" key="1">
    <citation type="submission" date="2016-07" db="EMBL/GenBank/DDBJ databases">
        <title>Pervasive Adenine N6-methylation of Active Genes in Fungi.</title>
        <authorList>
            <consortium name="DOE Joint Genome Institute"/>
            <person name="Mondo S.J."/>
            <person name="Dannebaum R.O."/>
            <person name="Kuo R.C."/>
            <person name="Labutti K."/>
            <person name="Haridas S."/>
            <person name="Kuo A."/>
            <person name="Salamov A."/>
            <person name="Ahrendt S.R."/>
            <person name="Lipzen A."/>
            <person name="Sullivan W."/>
            <person name="Andreopoulos W.B."/>
            <person name="Clum A."/>
            <person name="Lindquist E."/>
            <person name="Daum C."/>
            <person name="Ramamoorthy G.K."/>
            <person name="Gryganskyi A."/>
            <person name="Culley D."/>
            <person name="Magnuson J.K."/>
            <person name="James T.Y."/>
            <person name="O'Malley M.A."/>
            <person name="Stajich J.E."/>
            <person name="Spatafora J.W."/>
            <person name="Visel A."/>
            <person name="Grigoriev I.V."/>
        </authorList>
    </citation>
    <scope>NUCLEOTIDE SEQUENCE [LARGE SCALE GENOMIC DNA]</scope>
    <source>
        <strain evidence="1 2">62-1032</strain>
    </source>
</reference>
<comment type="caution">
    <text evidence="1">The sequence shown here is derived from an EMBL/GenBank/DDBJ whole genome shotgun (WGS) entry which is preliminary data.</text>
</comment>
<evidence type="ECO:0000313" key="1">
    <source>
        <dbReference type="EMBL" id="ORY88235.1"/>
    </source>
</evidence>
<keyword evidence="2" id="KW-1185">Reference proteome</keyword>
<accession>A0A1Y2FW28</accession>